<dbReference type="AlphaFoldDB" id="U2RHA9"/>
<organism evidence="1 2">
    <name type="scientific">Propionibacterium acidifaciens F0233</name>
    <dbReference type="NCBI Taxonomy" id="553198"/>
    <lineage>
        <taxon>Bacteria</taxon>
        <taxon>Bacillati</taxon>
        <taxon>Actinomycetota</taxon>
        <taxon>Actinomycetes</taxon>
        <taxon>Propionibacteriales</taxon>
        <taxon>Propionibacteriaceae</taxon>
        <taxon>Propionibacterium</taxon>
    </lineage>
</organism>
<evidence type="ECO:0000313" key="2">
    <source>
        <dbReference type="Proteomes" id="UP000017052"/>
    </source>
</evidence>
<reference evidence="1" key="1">
    <citation type="submission" date="2013-08" db="EMBL/GenBank/DDBJ databases">
        <authorList>
            <person name="Durkin A.S."/>
            <person name="Haft D.R."/>
            <person name="McCorrison J."/>
            <person name="Torralba M."/>
            <person name="Gillis M."/>
            <person name="Haft D.H."/>
            <person name="Methe B."/>
            <person name="Sutton G."/>
            <person name="Nelson K.E."/>
        </authorList>
    </citation>
    <scope>NUCLEOTIDE SEQUENCE [LARGE SCALE GENOMIC DNA]</scope>
    <source>
        <strain evidence="1">F0233</strain>
    </source>
</reference>
<accession>U2RHA9</accession>
<dbReference type="Pfam" id="PF11228">
    <property type="entry name" value="DUF3027"/>
    <property type="match status" value="1"/>
</dbReference>
<dbReference type="OrthoDB" id="3210158at2"/>
<keyword evidence="2" id="KW-1185">Reference proteome</keyword>
<dbReference type="Proteomes" id="UP000017052">
    <property type="component" value="Unassembled WGS sequence"/>
</dbReference>
<protein>
    <submittedName>
        <fullName evidence="1">PF11228 family protein</fullName>
    </submittedName>
</protein>
<dbReference type="RefSeq" id="WP_021798781.1">
    <property type="nucleotide sequence ID" value="NZ_ACVN02000314.1"/>
</dbReference>
<comment type="caution">
    <text evidence="1">The sequence shown here is derived from an EMBL/GenBank/DDBJ whole genome shotgun (WGS) entry which is preliminary data.</text>
</comment>
<dbReference type="EMBL" id="ACVN02000314">
    <property type="protein sequence ID" value="ERK50107.1"/>
    <property type="molecule type" value="Genomic_DNA"/>
</dbReference>
<evidence type="ECO:0000313" key="1">
    <source>
        <dbReference type="EMBL" id="ERK50107.1"/>
    </source>
</evidence>
<sequence>MPAARTTAPKTDTVLTAAVEVAHAAAERQAGDFGVGEYLGCEPEGERLLTHHFACPHHGYRGWRWAVTLTRAPRARTATVDEVVLVPGADALLAAEWVPWADRIRPGDVTPGTLLPTPDNDPRLEPGFTGGEMTEDDDPAEWSAVRAIATDLGLGRERVLSHEGRSRTAERWLAGEAGPDNASTRHAPGQCAECAYFQRISGSLGTLFGVCTNEHSPRDAAVVSVDHGCGGHSNVVADQRGVDLPEPVYDTIGIDRALFD</sequence>
<dbReference type="GeneID" id="95359427"/>
<proteinExistence type="predicted"/>
<name>U2RHA9_9ACTN</name>
<gene>
    <name evidence="1" type="ORF">HMPREF0682_0464</name>
</gene>
<dbReference type="InterPro" id="IPR021391">
    <property type="entry name" value="DUF3027"/>
</dbReference>